<accession>A0A6H0KSX1</accession>
<keyword evidence="1" id="KW-0812">Transmembrane</keyword>
<dbReference type="AlphaFoldDB" id="A0A6H0KSX1"/>
<gene>
    <name evidence="2" type="ORF">BacF7301_21475</name>
</gene>
<dbReference type="Proteomes" id="UP000501780">
    <property type="component" value="Chromosome"/>
</dbReference>
<keyword evidence="1" id="KW-0472">Membrane</keyword>
<dbReference type="RefSeq" id="WP_167966049.1">
    <property type="nucleotide sequence ID" value="NZ_CP050831.1"/>
</dbReference>
<organism evidence="2 3">
    <name type="scientific">Bacteroides faecium</name>
    <dbReference type="NCBI Taxonomy" id="2715212"/>
    <lineage>
        <taxon>Bacteria</taxon>
        <taxon>Pseudomonadati</taxon>
        <taxon>Bacteroidota</taxon>
        <taxon>Bacteroidia</taxon>
        <taxon>Bacteroidales</taxon>
        <taxon>Bacteroidaceae</taxon>
        <taxon>Bacteroides</taxon>
    </lineage>
</organism>
<feature type="transmembrane region" description="Helical" evidence="1">
    <location>
        <begin position="29"/>
        <end position="56"/>
    </location>
</feature>
<keyword evidence="1" id="KW-1133">Transmembrane helix</keyword>
<name>A0A6H0KSX1_9BACE</name>
<dbReference type="EMBL" id="CP050831">
    <property type="protein sequence ID" value="QIU96564.1"/>
    <property type="molecule type" value="Genomic_DNA"/>
</dbReference>
<evidence type="ECO:0000313" key="2">
    <source>
        <dbReference type="EMBL" id="QIU96564.1"/>
    </source>
</evidence>
<evidence type="ECO:0000313" key="3">
    <source>
        <dbReference type="Proteomes" id="UP000501780"/>
    </source>
</evidence>
<evidence type="ECO:0000256" key="1">
    <source>
        <dbReference type="SAM" id="Phobius"/>
    </source>
</evidence>
<sequence length="116" mass="13597">MPGGYGRNKATTAATVFFSKYHQQQQQHFSLSFSFCFFSLLFSSLLLSWVMVGLWLGFRALPEGVSEVLVFEKTSFFQPMFFVGFSQFLREFFREFFTFQLWMFSLGKSSFCCVEK</sequence>
<dbReference type="KEGG" id="bfc:BacF7301_21475"/>
<reference evidence="2 3" key="1">
    <citation type="submission" date="2020-03" db="EMBL/GenBank/DDBJ databases">
        <title>Genomic analysis of Bacteroides faecium CBA7301.</title>
        <authorList>
            <person name="Kim J."/>
            <person name="Roh S.W."/>
        </authorList>
    </citation>
    <scope>NUCLEOTIDE SEQUENCE [LARGE SCALE GENOMIC DNA]</scope>
    <source>
        <strain evidence="2 3">CBA7301</strain>
    </source>
</reference>
<evidence type="ECO:0008006" key="4">
    <source>
        <dbReference type="Google" id="ProtNLM"/>
    </source>
</evidence>
<proteinExistence type="predicted"/>
<keyword evidence="3" id="KW-1185">Reference proteome</keyword>
<protein>
    <recommendedName>
        <fullName evidence="4">Transmembrane protein</fullName>
    </recommendedName>
</protein>